<accession>A0A6J8AJ45</accession>
<dbReference type="OrthoDB" id="6067925at2759"/>
<dbReference type="PANTHER" id="PTHR33050:SF7">
    <property type="entry name" value="RIBONUCLEASE H"/>
    <property type="match status" value="1"/>
</dbReference>
<name>A0A6J8AJ45_MYTCO</name>
<dbReference type="EMBL" id="CACVKT020001553">
    <property type="protein sequence ID" value="CAC5369072.1"/>
    <property type="molecule type" value="Genomic_DNA"/>
</dbReference>
<dbReference type="PANTHER" id="PTHR33050">
    <property type="entry name" value="REVERSE TRANSCRIPTASE DOMAIN-CONTAINING PROTEIN"/>
    <property type="match status" value="1"/>
</dbReference>
<dbReference type="SUPFAM" id="SSF56672">
    <property type="entry name" value="DNA/RNA polymerases"/>
    <property type="match status" value="1"/>
</dbReference>
<reference evidence="1 2" key="1">
    <citation type="submission" date="2020-06" db="EMBL/GenBank/DDBJ databases">
        <authorList>
            <person name="Li R."/>
            <person name="Bekaert M."/>
        </authorList>
    </citation>
    <scope>NUCLEOTIDE SEQUENCE [LARGE SCALE GENOMIC DNA]</scope>
    <source>
        <strain evidence="2">wild</strain>
    </source>
</reference>
<dbReference type="InterPro" id="IPR043128">
    <property type="entry name" value="Rev_trsase/Diguanyl_cyclase"/>
</dbReference>
<proteinExistence type="predicted"/>
<dbReference type="InterPro" id="IPR052055">
    <property type="entry name" value="Hepadnavirus_pol/RT"/>
</dbReference>
<dbReference type="Proteomes" id="UP000507470">
    <property type="component" value="Unassembled WGS sequence"/>
</dbReference>
<dbReference type="AlphaFoldDB" id="A0A6J8AJ45"/>
<evidence type="ECO:0000313" key="1">
    <source>
        <dbReference type="EMBL" id="CAC5369072.1"/>
    </source>
</evidence>
<dbReference type="InterPro" id="IPR043502">
    <property type="entry name" value="DNA/RNA_pol_sf"/>
</dbReference>
<gene>
    <name evidence="1" type="ORF">MCOR_8397</name>
</gene>
<protein>
    <recommendedName>
        <fullName evidence="3">Reverse transcriptase domain-containing protein</fullName>
    </recommendedName>
</protein>
<organism evidence="1 2">
    <name type="scientific">Mytilus coruscus</name>
    <name type="common">Sea mussel</name>
    <dbReference type="NCBI Taxonomy" id="42192"/>
    <lineage>
        <taxon>Eukaryota</taxon>
        <taxon>Metazoa</taxon>
        <taxon>Spiralia</taxon>
        <taxon>Lophotrochozoa</taxon>
        <taxon>Mollusca</taxon>
        <taxon>Bivalvia</taxon>
        <taxon>Autobranchia</taxon>
        <taxon>Pteriomorphia</taxon>
        <taxon>Mytilida</taxon>
        <taxon>Mytiloidea</taxon>
        <taxon>Mytilidae</taxon>
        <taxon>Mytilinae</taxon>
        <taxon>Mytilus</taxon>
    </lineage>
</organism>
<sequence>MAGNSDIFKDRYLGDEISVSYPTTDDFIMLIKTKGQGCKMFKLELKRTYRQLVVDPGDIHLLDYKWRGHLYYDRVLTIGLRSAAFICMRTTNVIAFICQNMGVDILNYLDDLAGCEISSSSDDAYAKLGLILQQCGIEESIEKACSPSIKMIFIGILFDSENMTISFDTQRLSEILQLVSIWLCCKDCTKLKN</sequence>
<dbReference type="Gene3D" id="3.30.70.270">
    <property type="match status" value="1"/>
</dbReference>
<evidence type="ECO:0008006" key="3">
    <source>
        <dbReference type="Google" id="ProtNLM"/>
    </source>
</evidence>
<keyword evidence="2" id="KW-1185">Reference proteome</keyword>
<dbReference type="Gene3D" id="3.10.10.10">
    <property type="entry name" value="HIV Type 1 Reverse Transcriptase, subunit A, domain 1"/>
    <property type="match status" value="1"/>
</dbReference>
<evidence type="ECO:0000313" key="2">
    <source>
        <dbReference type="Proteomes" id="UP000507470"/>
    </source>
</evidence>